<dbReference type="SUPFAM" id="SSF53187">
    <property type="entry name" value="Zn-dependent exopeptidases"/>
    <property type="match status" value="1"/>
</dbReference>
<keyword evidence="1 3" id="KW-0378">Hydrolase</keyword>
<dbReference type="RefSeq" id="WP_197012955.1">
    <property type="nucleotide sequence ID" value="NZ_BAABES010000016.1"/>
</dbReference>
<dbReference type="InterPro" id="IPR036264">
    <property type="entry name" value="Bact_exopeptidase_dim_dom"/>
</dbReference>
<proteinExistence type="predicted"/>
<dbReference type="GO" id="GO:0050118">
    <property type="term" value="F:N-acetyldiaminopimelate deacetylase activity"/>
    <property type="evidence" value="ECO:0007669"/>
    <property type="project" value="UniProtKB-ARBA"/>
</dbReference>
<gene>
    <name evidence="3" type="ORF">IW256_004618</name>
</gene>
<reference evidence="3" key="1">
    <citation type="submission" date="2020-11" db="EMBL/GenBank/DDBJ databases">
        <title>Sequencing the genomes of 1000 actinobacteria strains.</title>
        <authorList>
            <person name="Klenk H.-P."/>
        </authorList>
    </citation>
    <scope>NUCLEOTIDE SEQUENCE</scope>
    <source>
        <strain evidence="3">DSM 43175</strain>
    </source>
</reference>
<dbReference type="InterPro" id="IPR002933">
    <property type="entry name" value="Peptidase_M20"/>
</dbReference>
<protein>
    <submittedName>
        <fullName evidence="3">Amidohydrolase</fullName>
        <ecNumber evidence="3">3.5.1.-</ecNumber>
    </submittedName>
</protein>
<dbReference type="SUPFAM" id="SSF55031">
    <property type="entry name" value="Bacterial exopeptidase dimerisation domain"/>
    <property type="match status" value="1"/>
</dbReference>
<evidence type="ECO:0000313" key="4">
    <source>
        <dbReference type="Proteomes" id="UP000614047"/>
    </source>
</evidence>
<dbReference type="NCBIfam" id="TIGR01891">
    <property type="entry name" value="amidohydrolases"/>
    <property type="match status" value="1"/>
</dbReference>
<dbReference type="AlphaFoldDB" id="A0A931DI75"/>
<sequence length="411" mass="42042">MRHAPRPETPRTGTRTGTVRAAKLRAAIADELPAAIELRHRLHADPRLSGDEADTARAVLDALDAGDGTPVAGTGRVVRVGGDGDASPEGPAIALRAELDALPIIERTGAPWASATGAMHACGHDVHLAALVAVCRAAARIGTELPIMALLQPREETAPSGAADVVEAGALDGVLAVIGAHLQPRLPEGVVSAVPGPVNAAADEFEITVEGRGGHAGYPHVARDPVLALCQSVVALQQVVSRRFDPVRGAVCSVGQVTAGSAPNVIPGTATARGSIRVMDDGDRRAAAGLIEEIVTHTAAAHGCAARVRVEEMQPSLHNDPALALGAAHHLAGLGVPVDGTFRSFGADDFSHYCHVTRGLMLFVGTAARDASPDAPGLHHAEFLPADPLVGRVADAYLAGYLAACETAPLA</sequence>
<evidence type="ECO:0000313" key="3">
    <source>
        <dbReference type="EMBL" id="MBG6090505.1"/>
    </source>
</evidence>
<feature type="domain" description="Peptidase M20 dimerisation" evidence="2">
    <location>
        <begin position="204"/>
        <end position="300"/>
    </location>
</feature>
<dbReference type="PANTHER" id="PTHR11014:SF63">
    <property type="entry name" value="METALLOPEPTIDASE, PUTATIVE (AFU_ORTHOLOGUE AFUA_6G09600)-RELATED"/>
    <property type="match status" value="1"/>
</dbReference>
<dbReference type="Gene3D" id="3.30.70.360">
    <property type="match status" value="1"/>
</dbReference>
<comment type="caution">
    <text evidence="3">The sequence shown here is derived from an EMBL/GenBank/DDBJ whole genome shotgun (WGS) entry which is preliminary data.</text>
</comment>
<name>A0A931DI75_9ACTN</name>
<dbReference type="InterPro" id="IPR017439">
    <property type="entry name" value="Amidohydrolase"/>
</dbReference>
<dbReference type="Pfam" id="PF07687">
    <property type="entry name" value="M20_dimer"/>
    <property type="match status" value="1"/>
</dbReference>
<evidence type="ECO:0000256" key="1">
    <source>
        <dbReference type="ARBA" id="ARBA00022801"/>
    </source>
</evidence>
<dbReference type="Proteomes" id="UP000614047">
    <property type="component" value="Unassembled WGS sequence"/>
</dbReference>
<organism evidence="3 4">
    <name type="scientific">Actinomadura viridis</name>
    <dbReference type="NCBI Taxonomy" id="58110"/>
    <lineage>
        <taxon>Bacteria</taxon>
        <taxon>Bacillati</taxon>
        <taxon>Actinomycetota</taxon>
        <taxon>Actinomycetes</taxon>
        <taxon>Streptosporangiales</taxon>
        <taxon>Thermomonosporaceae</taxon>
        <taxon>Actinomadura</taxon>
    </lineage>
</organism>
<dbReference type="GO" id="GO:0019877">
    <property type="term" value="P:diaminopimelate biosynthetic process"/>
    <property type="evidence" value="ECO:0007669"/>
    <property type="project" value="UniProtKB-ARBA"/>
</dbReference>
<dbReference type="EC" id="3.5.1.-" evidence="3"/>
<keyword evidence="4" id="KW-1185">Reference proteome</keyword>
<dbReference type="Pfam" id="PF01546">
    <property type="entry name" value="Peptidase_M20"/>
    <property type="match status" value="1"/>
</dbReference>
<dbReference type="EMBL" id="JADOUA010000001">
    <property type="protein sequence ID" value="MBG6090505.1"/>
    <property type="molecule type" value="Genomic_DNA"/>
</dbReference>
<dbReference type="FunFam" id="3.30.70.360:FF:000001">
    <property type="entry name" value="N-acetyldiaminopimelate deacetylase"/>
    <property type="match status" value="1"/>
</dbReference>
<evidence type="ECO:0000259" key="2">
    <source>
        <dbReference type="Pfam" id="PF07687"/>
    </source>
</evidence>
<dbReference type="Gene3D" id="3.40.630.10">
    <property type="entry name" value="Zn peptidases"/>
    <property type="match status" value="1"/>
</dbReference>
<dbReference type="InterPro" id="IPR011650">
    <property type="entry name" value="Peptidase_M20_dimer"/>
</dbReference>
<accession>A0A931DI75</accession>
<dbReference type="PANTHER" id="PTHR11014">
    <property type="entry name" value="PEPTIDASE M20 FAMILY MEMBER"/>
    <property type="match status" value="1"/>
</dbReference>